<comment type="caution">
    <text evidence="3">The sequence shown here is derived from an EMBL/GenBank/DDBJ whole genome shotgun (WGS) entry which is preliminary data.</text>
</comment>
<organism evidence="3 4">
    <name type="scientific">Bacteroides cellulosilyticus</name>
    <dbReference type="NCBI Taxonomy" id="246787"/>
    <lineage>
        <taxon>Bacteria</taxon>
        <taxon>Pseudomonadati</taxon>
        <taxon>Bacteroidota</taxon>
        <taxon>Bacteroidia</taxon>
        <taxon>Bacteroidales</taxon>
        <taxon>Bacteroidaceae</taxon>
        <taxon>Bacteroides</taxon>
    </lineage>
</organism>
<dbReference type="InterPro" id="IPR032339">
    <property type="entry name" value="DUF4859"/>
</dbReference>
<protein>
    <submittedName>
        <fullName evidence="3">DUF4859 domain-containing protein</fullName>
    </submittedName>
</protein>
<feature type="chain" id="PRO_5043431538" evidence="1">
    <location>
        <begin position="21"/>
        <end position="332"/>
    </location>
</feature>
<dbReference type="EMBL" id="JARFID010000016">
    <property type="protein sequence ID" value="MDE8695623.1"/>
    <property type="molecule type" value="Genomic_DNA"/>
</dbReference>
<evidence type="ECO:0000313" key="4">
    <source>
        <dbReference type="Proteomes" id="UP001221924"/>
    </source>
</evidence>
<proteinExistence type="predicted"/>
<evidence type="ECO:0000259" key="2">
    <source>
        <dbReference type="Pfam" id="PF16151"/>
    </source>
</evidence>
<dbReference type="RefSeq" id="WP_129616084.1">
    <property type="nucleotide sequence ID" value="NZ_JANFZY010000039.1"/>
</dbReference>
<accession>A0AAW6M680</accession>
<feature type="domain" description="DUF4859" evidence="2">
    <location>
        <begin position="204"/>
        <end position="311"/>
    </location>
</feature>
<reference evidence="3" key="1">
    <citation type="submission" date="2023-03" db="EMBL/GenBank/DDBJ databases">
        <title>DFI Biobank Strains.</title>
        <authorList>
            <person name="Mostad J."/>
            <person name="Paddock L."/>
            <person name="Medina S."/>
            <person name="Waligurski E."/>
            <person name="Barat B."/>
            <person name="Smith R."/>
            <person name="Burgo V."/>
            <person name="Metcalfe C."/>
            <person name="Woodson C."/>
            <person name="Sundararajan A."/>
            <person name="Ramaswamy R."/>
            <person name="Lin H."/>
            <person name="Pamer E.G."/>
        </authorList>
    </citation>
    <scope>NUCLEOTIDE SEQUENCE</scope>
    <source>
        <strain evidence="3">DFI.9.5</strain>
    </source>
</reference>
<dbReference type="AlphaFoldDB" id="A0AAW6M680"/>
<name>A0AAW6M680_9BACE</name>
<dbReference type="Proteomes" id="UP001221924">
    <property type="component" value="Unassembled WGS sequence"/>
</dbReference>
<keyword evidence="1" id="KW-0732">Signal</keyword>
<feature type="domain" description="DUF4859" evidence="2">
    <location>
        <begin position="67"/>
        <end position="151"/>
    </location>
</feature>
<evidence type="ECO:0000256" key="1">
    <source>
        <dbReference type="SAM" id="SignalP"/>
    </source>
</evidence>
<sequence length="332" mass="36341">MKRKLLYALMFCGALFIASACSNDYEDATSPHVYGPDENPPVKSDATSTISNVYEMQGANSTPISLNIDLYEDIIQKQFGMTVSEMLTNIEKGTVVVCPINPSRNVWNKAKANVDGKQYGWYVNKSGNVCKADDEALYGIIEFDPASHNFNFYADKNAGGAASIEIGFALNGPNYNTGIRFVNSITIYDRSFIFMDIKIPAGDYNAYQLNLNDVAENINFVFGMSSADFANSLSDGVLKLYMMNLETNAYLWDGESTANNGGYWCNSKNEICAWGADGFSYFIEPNIGDDSATFAIGRAPGVASGTVYLIKFGVASSDQSKMLSFFITATFE</sequence>
<dbReference type="PROSITE" id="PS51257">
    <property type="entry name" value="PROKAR_LIPOPROTEIN"/>
    <property type="match status" value="1"/>
</dbReference>
<dbReference type="Pfam" id="PF16151">
    <property type="entry name" value="DUF4859"/>
    <property type="match status" value="2"/>
</dbReference>
<feature type="signal peptide" evidence="1">
    <location>
        <begin position="1"/>
        <end position="20"/>
    </location>
</feature>
<evidence type="ECO:0000313" key="3">
    <source>
        <dbReference type="EMBL" id="MDE8695623.1"/>
    </source>
</evidence>
<gene>
    <name evidence="3" type="ORF">PZH42_16055</name>
</gene>